<dbReference type="Pfam" id="PF06101">
    <property type="entry name" value="Vps62"/>
    <property type="match status" value="1"/>
</dbReference>
<keyword evidence="3" id="KW-1185">Reference proteome</keyword>
<dbReference type="SUPFAM" id="SSF56112">
    <property type="entry name" value="Protein kinase-like (PK-like)"/>
    <property type="match status" value="1"/>
</dbReference>
<dbReference type="PANTHER" id="PTHR11012:SF30">
    <property type="entry name" value="PROTEIN KINASE-LIKE DOMAIN-CONTAINING"/>
    <property type="match status" value="1"/>
</dbReference>
<dbReference type="InterPro" id="IPR009291">
    <property type="entry name" value="Vps62"/>
</dbReference>
<dbReference type="Pfam" id="PF02958">
    <property type="entry name" value="EcKL"/>
    <property type="match status" value="1"/>
</dbReference>
<dbReference type="AlphaFoldDB" id="A0A6G0TL96"/>
<evidence type="ECO:0000313" key="3">
    <source>
        <dbReference type="Proteomes" id="UP000475862"/>
    </source>
</evidence>
<evidence type="ECO:0000313" key="2">
    <source>
        <dbReference type="EMBL" id="KAE9534919.1"/>
    </source>
</evidence>
<accession>A0A6G0TL96</accession>
<dbReference type="PANTHER" id="PTHR11012">
    <property type="entry name" value="PROTEIN KINASE-LIKE DOMAIN-CONTAINING"/>
    <property type="match status" value="1"/>
</dbReference>
<dbReference type="InterPro" id="IPR015897">
    <property type="entry name" value="CHK_kinase-like"/>
</dbReference>
<sequence>MDRTGCVSAFLRIGGGGGGVGVGGPLLFLLLLQLPSLQLSVGITTMTLGPTDRWRPQRFGGSVVEDRDERLQDNEIVEDHRAKPSVPIAPVEPLFDYTASLYMEKMVRRWAPLIWLAPDEQFLPGSVTDFLNHVTPKPRSLPGDVQQHSKVPMGPDSQSWFLVTKSEVEQLLENTTSILYGQNPNTTTVPIYAHVTQCGRKNFHVSYWLFFPFSQGKPICTLDMGVLGPLPLPVFNNRCFGTLKEFGSHVGDWEHMSLMFNGYDEPEEMYVSVHDAGAFYRFDRNRRKFVFNRQEVRKGFLQKPKFPEVVHLTDEGNHPVLFAAKGSHGLWTAPGKHKYVRIPRLYDDSGYGFPWKTWLKIDVLNSSKKLPIWMQYYGKWGNQHSKCHPLSKMGLQICQFTDGPTERCTMTSGCKNIDLFFLQSMIDKTEPGVKINSYEIALGSKRGDNYTSMLYRIQLYGDNGWSKSLIYKCLPDNRQARSTYKSEILFNNEVTFYTKSFTTLMKYQVRIIDVPQCYLAQSDIVILEDMRCKGFTMLDRMKGLDFNHCRAILRVLGKFHGLSLSMKVDEPEKFKECISDAINEVYYKSENELWYKGYYRRAAENAVKMLESELTEDEKPKYLDKFRKFVNHESFFGYMVGLVSPKESLAVLCHGDCWTNNFLFQYAQDGSISEVSIVDFQLARYGSPALDLVSLLYCCTSVELRKQYLPELLEEYYDSIVSVLTQTNCLNHYPDIRQKLYEEVREYNVFGLGVALDMIPIITCDSESAPDMYTEDTINIDDEPSKEPYPVMTTSNLCRQMIADLVKELVDNGCLT</sequence>
<dbReference type="Proteomes" id="UP000475862">
    <property type="component" value="Unassembled WGS sequence"/>
</dbReference>
<dbReference type="OrthoDB" id="188042at2759"/>
<organism evidence="2 3">
    <name type="scientific">Aphis glycines</name>
    <name type="common">Soybean aphid</name>
    <dbReference type="NCBI Taxonomy" id="307491"/>
    <lineage>
        <taxon>Eukaryota</taxon>
        <taxon>Metazoa</taxon>
        <taxon>Ecdysozoa</taxon>
        <taxon>Arthropoda</taxon>
        <taxon>Hexapoda</taxon>
        <taxon>Insecta</taxon>
        <taxon>Pterygota</taxon>
        <taxon>Neoptera</taxon>
        <taxon>Paraneoptera</taxon>
        <taxon>Hemiptera</taxon>
        <taxon>Sternorrhyncha</taxon>
        <taxon>Aphidomorpha</taxon>
        <taxon>Aphidoidea</taxon>
        <taxon>Aphididae</taxon>
        <taxon>Aphidini</taxon>
        <taxon>Aphis</taxon>
        <taxon>Aphis</taxon>
    </lineage>
</organism>
<dbReference type="EMBL" id="VYZN01000027">
    <property type="protein sequence ID" value="KAE9534919.1"/>
    <property type="molecule type" value="Genomic_DNA"/>
</dbReference>
<feature type="domain" description="CHK kinase-like" evidence="1">
    <location>
        <begin position="525"/>
        <end position="726"/>
    </location>
</feature>
<gene>
    <name evidence="2" type="ORF">AGLY_008211</name>
</gene>
<reference evidence="2 3" key="1">
    <citation type="submission" date="2019-08" db="EMBL/GenBank/DDBJ databases">
        <title>The genome of the soybean aphid Biotype 1, its phylome, world population structure and adaptation to the North American continent.</title>
        <authorList>
            <person name="Giordano R."/>
            <person name="Donthu R.K."/>
            <person name="Hernandez A.G."/>
            <person name="Wright C.L."/>
            <person name="Zimin A.V."/>
        </authorList>
    </citation>
    <scope>NUCLEOTIDE SEQUENCE [LARGE SCALE GENOMIC DNA]</scope>
    <source>
        <tissue evidence="2">Whole aphids</tissue>
    </source>
</reference>
<proteinExistence type="predicted"/>
<dbReference type="InterPro" id="IPR011009">
    <property type="entry name" value="Kinase-like_dom_sf"/>
</dbReference>
<protein>
    <recommendedName>
        <fullName evidence="1">CHK kinase-like domain-containing protein</fullName>
    </recommendedName>
</protein>
<name>A0A6G0TL96_APHGL</name>
<comment type="caution">
    <text evidence="2">The sequence shown here is derived from an EMBL/GenBank/DDBJ whole genome shotgun (WGS) entry which is preliminary data.</text>
</comment>
<evidence type="ECO:0000259" key="1">
    <source>
        <dbReference type="SMART" id="SM00587"/>
    </source>
</evidence>
<dbReference type="InterPro" id="IPR004119">
    <property type="entry name" value="EcKL"/>
</dbReference>
<dbReference type="Gene3D" id="3.90.1200.10">
    <property type="match status" value="1"/>
</dbReference>
<dbReference type="SMART" id="SM00587">
    <property type="entry name" value="CHK"/>
    <property type="match status" value="1"/>
</dbReference>